<protein>
    <submittedName>
        <fullName evidence="7">Uncharacterized protein</fullName>
    </submittedName>
</protein>
<reference evidence="7 8" key="1">
    <citation type="submission" date="2017-03" db="EMBL/GenBank/DDBJ databases">
        <title>Genome Survey of Euroglyphus maynei.</title>
        <authorList>
            <person name="Arlian L.G."/>
            <person name="Morgan M.S."/>
            <person name="Rider S.D."/>
        </authorList>
    </citation>
    <scope>NUCLEOTIDE SEQUENCE [LARGE SCALE GENOMIC DNA]</scope>
    <source>
        <strain evidence="7">Arlian Lab</strain>
        <tissue evidence="7">Whole body</tissue>
    </source>
</reference>
<feature type="region of interest" description="Disordered" evidence="5">
    <location>
        <begin position="16"/>
        <end position="40"/>
    </location>
</feature>
<dbReference type="AlphaFoldDB" id="A0A1Y3BBQ4"/>
<name>A0A1Y3BBQ4_EURMA</name>
<proteinExistence type="predicted"/>
<feature type="transmembrane region" description="Helical" evidence="6">
    <location>
        <begin position="106"/>
        <end position="123"/>
    </location>
</feature>
<dbReference type="Proteomes" id="UP000194236">
    <property type="component" value="Unassembled WGS sequence"/>
</dbReference>
<dbReference type="EMBL" id="MUJZ01028563">
    <property type="protein sequence ID" value="OTF78292.1"/>
    <property type="molecule type" value="Genomic_DNA"/>
</dbReference>
<dbReference type="Pfam" id="PF07690">
    <property type="entry name" value="MFS_1"/>
    <property type="match status" value="1"/>
</dbReference>
<evidence type="ECO:0000256" key="3">
    <source>
        <dbReference type="ARBA" id="ARBA00022989"/>
    </source>
</evidence>
<sequence>MATFLTVTHLIPIDRKVSNPSSETNRDLNENMADEIDKSNPVLNGDRKSYSSIVESDDHVEPRMRNKFSFCHRFNYACRTFFDVDNVRQTVRCLTKPRMNRIREQIILLILLLFIQFLNYLGLDSMFLQFSQKVYQFDSKSYANVAAFSKIMPNISLLLSSHILVKCLKWKDGTIMAVTFTAGFISQVLIGTFTSAAVYLTALVIGSISGLSSIIMKTEIAKLIPKDEVGKIFSLISTLESLAPFLGTLIFSSIFSASVSSYPTLIYHVSAAITLLCLIMALFQDLYFHNE</sequence>
<evidence type="ECO:0000313" key="8">
    <source>
        <dbReference type="Proteomes" id="UP000194236"/>
    </source>
</evidence>
<feature type="transmembrane region" description="Helical" evidence="6">
    <location>
        <begin position="196"/>
        <end position="215"/>
    </location>
</feature>
<dbReference type="InterPro" id="IPR036259">
    <property type="entry name" value="MFS_trans_sf"/>
</dbReference>
<dbReference type="InterPro" id="IPR011701">
    <property type="entry name" value="MFS"/>
</dbReference>
<evidence type="ECO:0000256" key="2">
    <source>
        <dbReference type="ARBA" id="ARBA00022692"/>
    </source>
</evidence>
<evidence type="ECO:0000256" key="4">
    <source>
        <dbReference type="ARBA" id="ARBA00023136"/>
    </source>
</evidence>
<evidence type="ECO:0000256" key="5">
    <source>
        <dbReference type="SAM" id="MobiDB-lite"/>
    </source>
</evidence>
<organism evidence="7 8">
    <name type="scientific">Euroglyphus maynei</name>
    <name type="common">Mayne's house dust mite</name>
    <dbReference type="NCBI Taxonomy" id="6958"/>
    <lineage>
        <taxon>Eukaryota</taxon>
        <taxon>Metazoa</taxon>
        <taxon>Ecdysozoa</taxon>
        <taxon>Arthropoda</taxon>
        <taxon>Chelicerata</taxon>
        <taxon>Arachnida</taxon>
        <taxon>Acari</taxon>
        <taxon>Acariformes</taxon>
        <taxon>Sarcoptiformes</taxon>
        <taxon>Astigmata</taxon>
        <taxon>Psoroptidia</taxon>
        <taxon>Analgoidea</taxon>
        <taxon>Pyroglyphidae</taxon>
        <taxon>Pyroglyphinae</taxon>
        <taxon>Euroglyphus</taxon>
    </lineage>
</organism>
<dbReference type="PANTHER" id="PTHR23507">
    <property type="entry name" value="ZGC:174356"/>
    <property type="match status" value="1"/>
</dbReference>
<dbReference type="GO" id="GO:0022857">
    <property type="term" value="F:transmembrane transporter activity"/>
    <property type="evidence" value="ECO:0007669"/>
    <property type="project" value="InterPro"/>
</dbReference>
<gene>
    <name evidence="7" type="ORF">BLA29_006014</name>
</gene>
<evidence type="ECO:0000313" key="7">
    <source>
        <dbReference type="EMBL" id="OTF78292.1"/>
    </source>
</evidence>
<dbReference type="PANTHER" id="PTHR23507:SF1">
    <property type="entry name" value="FI18259P1-RELATED"/>
    <property type="match status" value="1"/>
</dbReference>
<comment type="caution">
    <text evidence="7">The sequence shown here is derived from an EMBL/GenBank/DDBJ whole genome shotgun (WGS) entry which is preliminary data.</text>
</comment>
<evidence type="ECO:0000256" key="6">
    <source>
        <dbReference type="SAM" id="Phobius"/>
    </source>
</evidence>
<keyword evidence="2 6" id="KW-0812">Transmembrane</keyword>
<keyword evidence="8" id="KW-1185">Reference proteome</keyword>
<comment type="subcellular location">
    <subcellularLocation>
        <location evidence="1">Membrane</location>
        <topology evidence="1">Multi-pass membrane protein</topology>
    </subcellularLocation>
</comment>
<feature type="transmembrane region" description="Helical" evidence="6">
    <location>
        <begin position="235"/>
        <end position="259"/>
    </location>
</feature>
<dbReference type="GO" id="GO:0016020">
    <property type="term" value="C:membrane"/>
    <property type="evidence" value="ECO:0007669"/>
    <property type="project" value="UniProtKB-SubCell"/>
</dbReference>
<keyword evidence="3 6" id="KW-1133">Transmembrane helix</keyword>
<dbReference type="OrthoDB" id="6506707at2759"/>
<dbReference type="Gene3D" id="1.20.1250.20">
    <property type="entry name" value="MFS general substrate transporter like domains"/>
    <property type="match status" value="1"/>
</dbReference>
<accession>A0A1Y3BBQ4</accession>
<keyword evidence="4 6" id="KW-0472">Membrane</keyword>
<evidence type="ECO:0000256" key="1">
    <source>
        <dbReference type="ARBA" id="ARBA00004141"/>
    </source>
</evidence>
<dbReference type="SUPFAM" id="SSF103473">
    <property type="entry name" value="MFS general substrate transporter"/>
    <property type="match status" value="1"/>
</dbReference>
<feature type="transmembrane region" description="Helical" evidence="6">
    <location>
        <begin position="265"/>
        <end position="283"/>
    </location>
</feature>